<dbReference type="InterPro" id="IPR006336">
    <property type="entry name" value="GCS2"/>
</dbReference>
<gene>
    <name evidence="2" type="ORF">FHP06_01240</name>
</gene>
<name>A0A5C8NNV8_9ACTN</name>
<evidence type="ECO:0000256" key="1">
    <source>
        <dbReference type="ARBA" id="ARBA00048819"/>
    </source>
</evidence>
<dbReference type="GO" id="GO:0042398">
    <property type="term" value="P:modified amino acid biosynthetic process"/>
    <property type="evidence" value="ECO:0007669"/>
    <property type="project" value="InterPro"/>
</dbReference>
<dbReference type="PANTHER" id="PTHR36510:SF3">
    <property type="entry name" value="CONSERVED PROTEIN"/>
    <property type="match status" value="1"/>
</dbReference>
<proteinExistence type="predicted"/>
<organism evidence="2 3">
    <name type="scientific">Aeromicrobium terrae</name>
    <dbReference type="NCBI Taxonomy" id="2498846"/>
    <lineage>
        <taxon>Bacteria</taxon>
        <taxon>Bacillati</taxon>
        <taxon>Actinomycetota</taxon>
        <taxon>Actinomycetes</taxon>
        <taxon>Propionibacteriales</taxon>
        <taxon>Nocardioidaceae</taxon>
        <taxon>Aeromicrobium</taxon>
    </lineage>
</organism>
<dbReference type="Proteomes" id="UP000321571">
    <property type="component" value="Unassembled WGS sequence"/>
</dbReference>
<reference evidence="2 3" key="1">
    <citation type="submission" date="2019-06" db="EMBL/GenBank/DDBJ databases">
        <title>Aeromicrobium sp. nov., isolated from a maize field.</title>
        <authorList>
            <person name="Lin S.-Y."/>
            <person name="Tsai C.-F."/>
            <person name="Young C.-C."/>
        </authorList>
    </citation>
    <scope>NUCLEOTIDE SEQUENCE [LARGE SCALE GENOMIC DNA]</scope>
    <source>
        <strain evidence="2 3">CC-CFT486</strain>
    </source>
</reference>
<dbReference type="PANTHER" id="PTHR36510">
    <property type="entry name" value="GLUTAMATE--CYSTEINE LIGASE 2-RELATED"/>
    <property type="match status" value="1"/>
</dbReference>
<dbReference type="InterPro" id="IPR014746">
    <property type="entry name" value="Gln_synth/guanido_kin_cat_dom"/>
</dbReference>
<comment type="caution">
    <text evidence="2">The sequence shown here is derived from an EMBL/GenBank/DDBJ whole genome shotgun (WGS) entry which is preliminary data.</text>
</comment>
<dbReference type="OrthoDB" id="240589at2"/>
<evidence type="ECO:0000313" key="3">
    <source>
        <dbReference type="Proteomes" id="UP000321571"/>
    </source>
</evidence>
<keyword evidence="2" id="KW-0436">Ligase</keyword>
<evidence type="ECO:0000313" key="2">
    <source>
        <dbReference type="EMBL" id="TXL62898.1"/>
    </source>
</evidence>
<protein>
    <submittedName>
        <fullName evidence="2">Glutamate--cysteine ligase</fullName>
    </submittedName>
</protein>
<dbReference type="SUPFAM" id="SSF55931">
    <property type="entry name" value="Glutamine synthetase/guanido kinase"/>
    <property type="match status" value="1"/>
</dbReference>
<dbReference type="EMBL" id="VDUX01000001">
    <property type="protein sequence ID" value="TXL62898.1"/>
    <property type="molecule type" value="Genomic_DNA"/>
</dbReference>
<accession>A0A5C8NNV8</accession>
<dbReference type="GO" id="GO:0004357">
    <property type="term" value="F:glutamate-cysteine ligase activity"/>
    <property type="evidence" value="ECO:0007669"/>
    <property type="project" value="UniProtKB-EC"/>
</dbReference>
<dbReference type="InterPro" id="IPR050141">
    <property type="entry name" value="GCL_type2/YbdK_subfam"/>
</dbReference>
<dbReference type="InterPro" id="IPR016602">
    <property type="entry name" value="UCP012666"/>
</dbReference>
<dbReference type="AlphaFoldDB" id="A0A5C8NNV8"/>
<dbReference type="Pfam" id="PF04107">
    <property type="entry name" value="GCS2"/>
    <property type="match status" value="1"/>
</dbReference>
<sequence length="492" mass="55087">MGQEVDDRDFTREDRTRYRAKVRRCLDVFARMLSDHDFSVEHPQVGVEIEFNLVDAAGEPAMKNAETLAAIADDGFQTELGLFNVEINVPPSRAAGAGLVELEEAVRSDLNQAQERAAGVGTNLIMIGILPTLRPEHFARETISPNPRYHLLSEQILAARGEDIAIVIDGVDRLDTTADTIIPEAACTSTQLHLQVEPDDFAPMWNAAQAIAAVQVAVGANSPFLLGRQLWHETRIPLFEQATDTRSEELKAQGVRPRVWFGERWITSVFDLFEENVRYFPALLPIVEDEDPVAELEAGRVPSLAELRLHNGTIYRWNRPIYDVSDGRPHLRIENRLLPAGPTVVDTLANAALFYGLVTVIGSSDRPLWSQLSFRAAEDNFHQAARTGMETDVYWPAVGTVPVRELVLRHLMPMAHTGLEQMGVDAEVRDRLLGVIEQRCITGRNGATWLIEDFENRLKRLGGDRETALRDTTARYQELMHANEPVHTWPSD</sequence>
<keyword evidence="3" id="KW-1185">Reference proteome</keyword>
<dbReference type="PIRSF" id="PIRSF012666">
    <property type="entry name" value="UCP012666"/>
    <property type="match status" value="1"/>
</dbReference>
<dbReference type="RefSeq" id="WP_147683020.1">
    <property type="nucleotide sequence ID" value="NZ_VDUX01000001.1"/>
</dbReference>
<dbReference type="Gene3D" id="3.30.590.20">
    <property type="match status" value="1"/>
</dbReference>
<comment type="catalytic activity">
    <reaction evidence="1">
        <text>L-cysteine + L-glutamate + ATP = gamma-L-glutamyl-L-cysteine + ADP + phosphate + H(+)</text>
        <dbReference type="Rhea" id="RHEA:13285"/>
        <dbReference type="ChEBI" id="CHEBI:15378"/>
        <dbReference type="ChEBI" id="CHEBI:29985"/>
        <dbReference type="ChEBI" id="CHEBI:30616"/>
        <dbReference type="ChEBI" id="CHEBI:35235"/>
        <dbReference type="ChEBI" id="CHEBI:43474"/>
        <dbReference type="ChEBI" id="CHEBI:58173"/>
        <dbReference type="ChEBI" id="CHEBI:456216"/>
        <dbReference type="EC" id="6.3.2.2"/>
    </reaction>
</comment>